<dbReference type="InterPro" id="IPR003593">
    <property type="entry name" value="AAA+_ATPase"/>
</dbReference>
<dbReference type="PROSITE" id="PS00211">
    <property type="entry name" value="ABC_TRANSPORTER_1"/>
    <property type="match status" value="1"/>
</dbReference>
<dbReference type="SMART" id="SM00382">
    <property type="entry name" value="AAA"/>
    <property type="match status" value="1"/>
</dbReference>
<name>A0A160T9T4_9ZZZZ</name>
<evidence type="ECO:0000256" key="2">
    <source>
        <dbReference type="ARBA" id="ARBA00022741"/>
    </source>
</evidence>
<keyword evidence="2" id="KW-0547">Nucleotide-binding</keyword>
<proteinExistence type="predicted"/>
<accession>A0A160T9T4</accession>
<reference evidence="5" key="1">
    <citation type="submission" date="2015-10" db="EMBL/GenBank/DDBJ databases">
        <authorList>
            <person name="Gilbert D.G."/>
        </authorList>
    </citation>
    <scope>NUCLEOTIDE SEQUENCE</scope>
</reference>
<gene>
    <name evidence="5" type="ORF">MGWOODY_Tha1752</name>
</gene>
<dbReference type="Pfam" id="PF00005">
    <property type="entry name" value="ABC_tran"/>
    <property type="match status" value="1"/>
</dbReference>
<feature type="domain" description="ABC transporter" evidence="4">
    <location>
        <begin position="8"/>
        <end position="245"/>
    </location>
</feature>
<dbReference type="PROSITE" id="PS50893">
    <property type="entry name" value="ABC_TRANSPORTER_2"/>
    <property type="match status" value="1"/>
</dbReference>
<dbReference type="PANTHER" id="PTHR43023:SF6">
    <property type="entry name" value="INTERMEMBRANE PHOSPHOLIPID TRANSPORT SYSTEM ATP-BINDING PROTEIN MLAF"/>
    <property type="match status" value="1"/>
</dbReference>
<keyword evidence="3 5" id="KW-0067">ATP-binding</keyword>
<dbReference type="GO" id="GO:0005524">
    <property type="term" value="F:ATP binding"/>
    <property type="evidence" value="ECO:0007669"/>
    <property type="project" value="UniProtKB-KW"/>
</dbReference>
<dbReference type="CDD" id="cd03261">
    <property type="entry name" value="ABC_Org_Solvent_Resistant"/>
    <property type="match status" value="1"/>
</dbReference>
<dbReference type="InterPro" id="IPR017871">
    <property type="entry name" value="ABC_transporter-like_CS"/>
</dbReference>
<evidence type="ECO:0000313" key="5">
    <source>
        <dbReference type="EMBL" id="CUS40985.1"/>
    </source>
</evidence>
<dbReference type="AlphaFoldDB" id="A0A160T9T4"/>
<dbReference type="SUPFAM" id="SSF52540">
    <property type="entry name" value="P-loop containing nucleoside triphosphate hydrolases"/>
    <property type="match status" value="1"/>
</dbReference>
<sequence>MSDQQPYVSIRGLSFSRGDRLIYDNLDVDFPKGKITAIMGPSGTGKTTLLRLIGGQLKPDSGTVVVDGQDVTQLKRTELLDLRKRKMGMLFQTSGLFTDLSVFENVAFPLRVHTDLPESMIRDLVLMKLEAVGLRGARDLSPAELSGGMIRRVALARSIAMDPEIIMYDEPFTGLDPISMGMIVRLIRGLNEALGLTSLLVSHDVDESCSIADYLCLLSGGKVIGFGSPEELRQSGNAEVRQFLNGDPDGPVPFHYPAPDYRHDLLSGGQCINCSRWASRVCRLSSR</sequence>
<keyword evidence="1" id="KW-0813">Transport</keyword>
<dbReference type="PANTHER" id="PTHR43023">
    <property type="entry name" value="PROTEIN TRIGALACTOSYLDIACYLGLYCEROL 3, CHLOROPLASTIC"/>
    <property type="match status" value="1"/>
</dbReference>
<evidence type="ECO:0000256" key="3">
    <source>
        <dbReference type="ARBA" id="ARBA00022840"/>
    </source>
</evidence>
<evidence type="ECO:0000259" key="4">
    <source>
        <dbReference type="PROSITE" id="PS50893"/>
    </source>
</evidence>
<dbReference type="EMBL" id="CZQC01000031">
    <property type="protein sequence ID" value="CUS40985.1"/>
    <property type="molecule type" value="Genomic_DNA"/>
</dbReference>
<dbReference type="Gene3D" id="3.40.50.300">
    <property type="entry name" value="P-loop containing nucleotide triphosphate hydrolases"/>
    <property type="match status" value="1"/>
</dbReference>
<organism evidence="5">
    <name type="scientific">hydrothermal vent metagenome</name>
    <dbReference type="NCBI Taxonomy" id="652676"/>
    <lineage>
        <taxon>unclassified sequences</taxon>
        <taxon>metagenomes</taxon>
        <taxon>ecological metagenomes</taxon>
    </lineage>
</organism>
<dbReference type="InterPro" id="IPR027417">
    <property type="entry name" value="P-loop_NTPase"/>
</dbReference>
<dbReference type="InterPro" id="IPR003439">
    <property type="entry name" value="ABC_transporter-like_ATP-bd"/>
</dbReference>
<dbReference type="GO" id="GO:0016887">
    <property type="term" value="F:ATP hydrolysis activity"/>
    <property type="evidence" value="ECO:0007669"/>
    <property type="project" value="InterPro"/>
</dbReference>
<protein>
    <submittedName>
        <fullName evidence="5">Uncharacterized ABC transporter, ATP-binding protein YrbF</fullName>
    </submittedName>
</protein>
<evidence type="ECO:0000256" key="1">
    <source>
        <dbReference type="ARBA" id="ARBA00022448"/>
    </source>
</evidence>